<dbReference type="PANTHER" id="PTHR28268">
    <property type="entry name" value="MICOS SUBUNIT MIC26"/>
    <property type="match status" value="1"/>
</dbReference>
<comment type="function">
    <text evidence="1">Component of the MICOS complex, a large protein complex of the mitochondrial inner membrane that plays crucial roles in the maintenance of crista junctions, inner membrane architecture, and formation of contact sites to the outer membrane.</text>
</comment>
<evidence type="ECO:0000313" key="4">
    <source>
        <dbReference type="Proteomes" id="UP001562357"/>
    </source>
</evidence>
<dbReference type="InterPro" id="IPR033181">
    <property type="entry name" value="Mic26_fungi"/>
</dbReference>
<keyword evidence="1" id="KW-0496">Mitochondrion</keyword>
<dbReference type="PANTHER" id="PTHR28268:SF1">
    <property type="entry name" value="MICOS SUBUNIT MIC26"/>
    <property type="match status" value="1"/>
</dbReference>
<feature type="region of interest" description="Disordered" evidence="2">
    <location>
        <begin position="64"/>
        <end position="94"/>
    </location>
</feature>
<reference evidence="4" key="1">
    <citation type="submission" date="2024-06" db="EMBL/GenBank/DDBJ databases">
        <title>Draft Genome Sequences of Epichloe bromicola Strains Isolated from Elymus ciliaris.</title>
        <authorList>
            <consortium name="Epichloe bromicola genome sequencing consortium"/>
            <person name="Miura A."/>
            <person name="Imano S."/>
            <person name="Ashida A."/>
            <person name="Sato I."/>
            <person name="Chiba S."/>
            <person name="Tanaka A."/>
            <person name="Camagna M."/>
            <person name="Takemoto D."/>
        </authorList>
    </citation>
    <scope>NUCLEOTIDE SEQUENCE [LARGE SCALE GENOMIC DNA]</scope>
    <source>
        <strain evidence="4">DP</strain>
    </source>
</reference>
<comment type="caution">
    <text evidence="3">The sequence shown here is derived from an EMBL/GenBank/DDBJ whole genome shotgun (WGS) entry which is preliminary data.</text>
</comment>
<evidence type="ECO:0000256" key="2">
    <source>
        <dbReference type="SAM" id="MobiDB-lite"/>
    </source>
</evidence>
<accession>A0ABQ0CDY3</accession>
<evidence type="ECO:0000313" key="3">
    <source>
        <dbReference type="EMBL" id="GAB0131648.1"/>
    </source>
</evidence>
<protein>
    <recommendedName>
        <fullName evidence="1">MICOS complex subunit</fullName>
    </recommendedName>
</protein>
<comment type="subunit">
    <text evidence="1">Component of the mitochondrial contact site and cristae organizing system (MICOS) complex.</text>
</comment>
<dbReference type="InterPro" id="IPR019166">
    <property type="entry name" value="MIC26/MIC27"/>
</dbReference>
<name>A0ABQ0CDY3_9HYPO</name>
<organism evidence="3 4">
    <name type="scientific">Epichloe bromicola</name>
    <dbReference type="NCBI Taxonomy" id="79588"/>
    <lineage>
        <taxon>Eukaryota</taxon>
        <taxon>Fungi</taxon>
        <taxon>Dikarya</taxon>
        <taxon>Ascomycota</taxon>
        <taxon>Pezizomycotina</taxon>
        <taxon>Sordariomycetes</taxon>
        <taxon>Hypocreomycetidae</taxon>
        <taxon>Hypocreales</taxon>
        <taxon>Clavicipitaceae</taxon>
        <taxon>Epichloe</taxon>
    </lineage>
</organism>
<keyword evidence="1" id="KW-0999">Mitochondrion inner membrane</keyword>
<comment type="subcellular location">
    <subcellularLocation>
        <location evidence="1">Mitochondrion inner membrane</location>
    </subcellularLocation>
</comment>
<dbReference type="Proteomes" id="UP001562357">
    <property type="component" value="Unassembled WGS sequence"/>
</dbReference>
<gene>
    <name evidence="3" type="primary">g110</name>
    <name evidence="3" type="ORF">EsDP_00000110</name>
</gene>
<dbReference type="Pfam" id="PF09769">
    <property type="entry name" value="ApoO"/>
    <property type="match status" value="1"/>
</dbReference>
<sequence>MAARVLLQRRCLAPLATIALGGLALAPATVLAEGPAYKKKPIYDDFNVPTSDGGAPVASVPIKVLQPEQTPSTADQEEPARGKKPRGPSPTDRLAVQVGKARMALYRLAVRAENKVNETMDSAFHLEQSFTSTVASLAPSRASGEKLMPGTIYVLVAAMAGSIITRRSNILLRSTVPLAFGVGAGWTVLPVTMRNISDLAWKYEQRFPAVAETHANVRESLRRSVSFAKAHSRVGVQYVDDKVTDAREAVEAWVKQGK</sequence>
<dbReference type="EMBL" id="BAAFGZ010000002">
    <property type="protein sequence ID" value="GAB0131648.1"/>
    <property type="molecule type" value="Genomic_DNA"/>
</dbReference>
<evidence type="ECO:0000256" key="1">
    <source>
        <dbReference type="RuleBase" id="RU363021"/>
    </source>
</evidence>
<keyword evidence="4" id="KW-1185">Reference proteome</keyword>
<proteinExistence type="predicted"/>
<keyword evidence="1" id="KW-0472">Membrane</keyword>